<accession>A0A0L6UMS3</accession>
<gene>
    <name evidence="1" type="ORF">VP01_4765g1</name>
</gene>
<reference evidence="1 2" key="1">
    <citation type="submission" date="2015-08" db="EMBL/GenBank/DDBJ databases">
        <title>Next Generation Sequencing and Analysis of the Genome of Puccinia sorghi L Schw, the Causal Agent of Maize Common Rust.</title>
        <authorList>
            <person name="Rochi L."/>
            <person name="Burguener G."/>
            <person name="Darino M."/>
            <person name="Turjanski A."/>
            <person name="Kreff E."/>
            <person name="Dieguez M.J."/>
            <person name="Sacco F."/>
        </authorList>
    </citation>
    <scope>NUCLEOTIDE SEQUENCE [LARGE SCALE GENOMIC DNA]</scope>
    <source>
        <strain evidence="1 2">RO10H11247</strain>
    </source>
</reference>
<protein>
    <submittedName>
        <fullName evidence="1">Uncharacterized protein</fullName>
    </submittedName>
</protein>
<organism evidence="1 2">
    <name type="scientific">Puccinia sorghi</name>
    <dbReference type="NCBI Taxonomy" id="27349"/>
    <lineage>
        <taxon>Eukaryota</taxon>
        <taxon>Fungi</taxon>
        <taxon>Dikarya</taxon>
        <taxon>Basidiomycota</taxon>
        <taxon>Pucciniomycotina</taxon>
        <taxon>Pucciniomycetes</taxon>
        <taxon>Pucciniales</taxon>
        <taxon>Pucciniaceae</taxon>
        <taxon>Puccinia</taxon>
    </lineage>
</organism>
<name>A0A0L6UMS3_9BASI</name>
<dbReference type="VEuPathDB" id="FungiDB:VP01_4765g1"/>
<dbReference type="AlphaFoldDB" id="A0A0L6UMS3"/>
<keyword evidence="2" id="KW-1185">Reference proteome</keyword>
<evidence type="ECO:0000313" key="2">
    <source>
        <dbReference type="Proteomes" id="UP000037035"/>
    </source>
</evidence>
<sequence length="172" mass="19980">MSPSRNNSSSPSSSQPRLMVQCGLDFGYACQTVPAELKDLYIQEFLKFEQSSPALETSNQEDKRFSFSHPKTRNHVGSIRKVDKPENQHNFFIHTTIFEQFDENMFNRMGEIQKTTLKTLVNSLVTTVNSLKLEWILLSGKRAQINPWSAHIQTNFDLCGNWLLRKRRHRFS</sequence>
<comment type="caution">
    <text evidence="1">The sequence shown here is derived from an EMBL/GenBank/DDBJ whole genome shotgun (WGS) entry which is preliminary data.</text>
</comment>
<dbReference type="EMBL" id="LAVV01009906">
    <property type="protein sequence ID" value="KNZ49811.1"/>
    <property type="molecule type" value="Genomic_DNA"/>
</dbReference>
<dbReference type="Proteomes" id="UP000037035">
    <property type="component" value="Unassembled WGS sequence"/>
</dbReference>
<proteinExistence type="predicted"/>
<evidence type="ECO:0000313" key="1">
    <source>
        <dbReference type="EMBL" id="KNZ49811.1"/>
    </source>
</evidence>